<comment type="caution">
    <text evidence="1">The sequence shown here is derived from an EMBL/GenBank/DDBJ whole genome shotgun (WGS) entry which is preliminary data.</text>
</comment>
<evidence type="ECO:0000313" key="2">
    <source>
        <dbReference type="Proteomes" id="UP000617355"/>
    </source>
</evidence>
<dbReference type="RefSeq" id="WP_188525569.1">
    <property type="nucleotide sequence ID" value="NZ_BMGI01000001.1"/>
</dbReference>
<accession>A0ABQ1QAQ6</accession>
<protein>
    <submittedName>
        <fullName evidence="1">Uncharacterized protein</fullName>
    </submittedName>
</protein>
<organism evidence="1 2">
    <name type="scientific">Sinisalibacter lacisalsi</name>
    <dbReference type="NCBI Taxonomy" id="1526570"/>
    <lineage>
        <taxon>Bacteria</taxon>
        <taxon>Pseudomonadati</taxon>
        <taxon>Pseudomonadota</taxon>
        <taxon>Alphaproteobacteria</taxon>
        <taxon>Rhodobacterales</taxon>
        <taxon>Roseobacteraceae</taxon>
        <taxon>Sinisalibacter</taxon>
    </lineage>
</organism>
<name>A0ABQ1QAQ6_9RHOB</name>
<gene>
    <name evidence="1" type="ORF">GCM10011358_00100</name>
</gene>
<keyword evidence="2" id="KW-1185">Reference proteome</keyword>
<proteinExistence type="predicted"/>
<sequence length="100" mass="11083">MQEITITVPNAPDVKLTGKHLGNASSERPNVKFWTELDAYLTKGGKYVVVTRGVPRYSSGKEKVQVEVFEDKDELVEFIGTGSLAMRLYSEMGIDSISID</sequence>
<evidence type="ECO:0000313" key="1">
    <source>
        <dbReference type="EMBL" id="GGD19493.1"/>
    </source>
</evidence>
<dbReference type="EMBL" id="BMGI01000001">
    <property type="protein sequence ID" value="GGD19493.1"/>
    <property type="molecule type" value="Genomic_DNA"/>
</dbReference>
<dbReference type="Proteomes" id="UP000617355">
    <property type="component" value="Unassembled WGS sequence"/>
</dbReference>
<reference evidence="2" key="1">
    <citation type="journal article" date="2019" name="Int. J. Syst. Evol. Microbiol.">
        <title>The Global Catalogue of Microorganisms (GCM) 10K type strain sequencing project: providing services to taxonomists for standard genome sequencing and annotation.</title>
        <authorList>
            <consortium name="The Broad Institute Genomics Platform"/>
            <consortium name="The Broad Institute Genome Sequencing Center for Infectious Disease"/>
            <person name="Wu L."/>
            <person name="Ma J."/>
        </authorList>
    </citation>
    <scope>NUCLEOTIDE SEQUENCE [LARGE SCALE GENOMIC DNA]</scope>
    <source>
        <strain evidence="2">CGMCC 1.12922</strain>
    </source>
</reference>